<evidence type="ECO:0000313" key="2">
    <source>
        <dbReference type="EMBL" id="SEF63877.1"/>
    </source>
</evidence>
<dbReference type="EMBL" id="FNVK01000005">
    <property type="protein sequence ID" value="SEF63877.1"/>
    <property type="molecule type" value="Genomic_DNA"/>
</dbReference>
<evidence type="ECO:0000313" key="3">
    <source>
        <dbReference type="Proteomes" id="UP000236751"/>
    </source>
</evidence>
<dbReference type="RefSeq" id="WP_219817585.1">
    <property type="nucleotide sequence ID" value="NZ_FNVK01000005.1"/>
</dbReference>
<dbReference type="Pfam" id="PF10592">
    <property type="entry name" value="AIPR"/>
    <property type="match status" value="1"/>
</dbReference>
<feature type="domain" description="Abortive phage infection protein C-terminal" evidence="1">
    <location>
        <begin position="281"/>
        <end position="566"/>
    </location>
</feature>
<dbReference type="InterPro" id="IPR018891">
    <property type="entry name" value="AIPR_C"/>
</dbReference>
<proteinExistence type="predicted"/>
<accession>A0A1H5TPC8</accession>
<name>A0A1H5TPC8_NITMU</name>
<feature type="non-terminal residue" evidence="2">
    <location>
        <position position="1"/>
    </location>
</feature>
<dbReference type="Proteomes" id="UP000236751">
    <property type="component" value="Unassembled WGS sequence"/>
</dbReference>
<organism evidence="2 3">
    <name type="scientific">Nitrosospira multiformis (strain ATCC 25196 / NCIMB 11849 / C 71)</name>
    <dbReference type="NCBI Taxonomy" id="323848"/>
    <lineage>
        <taxon>Bacteria</taxon>
        <taxon>Pseudomonadati</taxon>
        <taxon>Pseudomonadota</taxon>
        <taxon>Betaproteobacteria</taxon>
        <taxon>Nitrosomonadales</taxon>
        <taxon>Nitrosomonadaceae</taxon>
        <taxon>Nitrosospira</taxon>
    </lineage>
</organism>
<reference evidence="2 3" key="1">
    <citation type="submission" date="2016-10" db="EMBL/GenBank/DDBJ databases">
        <authorList>
            <person name="de Groot N.N."/>
        </authorList>
    </citation>
    <scope>NUCLEOTIDE SEQUENCE [LARGE SCALE GENOMIC DNA]</scope>
    <source>
        <strain evidence="2 3">Nl13</strain>
    </source>
</reference>
<dbReference type="AlphaFoldDB" id="A0A1H5TPC8"/>
<gene>
    <name evidence="2" type="ORF">SAMN05216403_1051</name>
</gene>
<evidence type="ECO:0000259" key="1">
    <source>
        <dbReference type="Pfam" id="PF10592"/>
    </source>
</evidence>
<sequence>HALRPLCPYLLLCHLYRRNCHLLSQLMSPEPRNQIKKVGEDKLDFSHKFMIFSLMQILDVTEDDAIDAITDTSFLSAMKGSTGHDRGIDAVFIDEDNGPTVHLFNFKYTDKLEKLNSNFPSDETDKVVSFLAKVLSKENALKQEINQALFAKIEDIWSLFDSTSPTFVIHLCTNQFKGLTDEEGRRFSSDLSRFSDVSHHQVLGHHIIERITKRGKRHLSAKTKLIDKSYFEKSDGDVRALIANIDARDVIRIVLDDEVTRQRADWETLDFGSYDILEDAFDENVRVYLKKSSKINKAIKETATSEEGFRFFYYNNGITVTCSEFKYPKAVRSPILELKDFQIVNGCQTIHALHEALKENPECLNETDLLVRIYETKNEQLIGSISEFTNSQNPVASRDLRSNDFTQRKYEADLKNTFKFFYERKKGMFSDLPKQQVIDAEKAAQAIMAFILGKPAEAKDEKRRIFSDKYDEIFSDHLTAEHLLVSYLIYKDIESKKLAVRREINDQPDQYMDRVFVLHATYFILYAIGSIAERMKIDITYGNIDKLKALYGEALDVVSKAAEQEKKEEGVKYQHRMFFKSGKAKSKVDYFLSARELQMDDQDLASLLV</sequence>
<protein>
    <submittedName>
        <fullName evidence="2">AIPR protein</fullName>
    </submittedName>
</protein>